<name>A0A0N0M9T3_9HYPH</name>
<dbReference type="OrthoDB" id="9809803at2"/>
<dbReference type="EMBL" id="LGSZ01000053">
    <property type="protein sequence ID" value="KPH78808.1"/>
    <property type="molecule type" value="Genomic_DNA"/>
</dbReference>
<dbReference type="AlphaFoldDB" id="A0A0N0M9T3"/>
<evidence type="ECO:0000259" key="1">
    <source>
        <dbReference type="Pfam" id="PF08410"/>
    </source>
</evidence>
<reference evidence="2 3" key="1">
    <citation type="submission" date="2015-07" db="EMBL/GenBank/DDBJ databases">
        <title>Whole genome sequencing of Bosea vaviloviae isolated from cave pool.</title>
        <authorList>
            <person name="Tan N.E.H."/>
            <person name="Lee Y.P."/>
            <person name="Gan H.M."/>
            <person name="Barton H."/>
            <person name="Savka M.A."/>
        </authorList>
    </citation>
    <scope>NUCLEOTIDE SEQUENCE [LARGE SCALE GENOMIC DNA]</scope>
    <source>
        <strain evidence="2 3">SD260</strain>
    </source>
</reference>
<organism evidence="2 3">
    <name type="scientific">Bosea vaviloviae</name>
    <dbReference type="NCBI Taxonomy" id="1526658"/>
    <lineage>
        <taxon>Bacteria</taxon>
        <taxon>Pseudomonadati</taxon>
        <taxon>Pseudomonadota</taxon>
        <taxon>Alphaproteobacteria</taxon>
        <taxon>Hyphomicrobiales</taxon>
        <taxon>Boseaceae</taxon>
        <taxon>Bosea</taxon>
    </lineage>
</organism>
<dbReference type="PATRIC" id="fig|1526658.3.peg.1503"/>
<evidence type="ECO:0000313" key="3">
    <source>
        <dbReference type="Proteomes" id="UP000037822"/>
    </source>
</evidence>
<evidence type="ECO:0000313" key="2">
    <source>
        <dbReference type="EMBL" id="KPH78808.1"/>
    </source>
</evidence>
<protein>
    <recommendedName>
        <fullName evidence="1">DUF1737 domain-containing protein</fullName>
    </recommendedName>
</protein>
<dbReference type="RefSeq" id="WP_054210920.1">
    <property type="nucleotide sequence ID" value="NZ_LGSZ01000053.1"/>
</dbReference>
<comment type="caution">
    <text evidence="2">The sequence shown here is derived from an EMBL/GenBank/DDBJ whole genome shotgun (WGS) entry which is preliminary data.</text>
</comment>
<gene>
    <name evidence="2" type="ORF">AE618_20445</name>
</gene>
<dbReference type="InterPro" id="IPR013619">
    <property type="entry name" value="DUF1737"/>
</dbReference>
<keyword evidence="3" id="KW-1185">Reference proteome</keyword>
<accession>A0A0N0M9T3</accession>
<dbReference type="Proteomes" id="UP000037822">
    <property type="component" value="Unassembled WGS sequence"/>
</dbReference>
<proteinExistence type="predicted"/>
<feature type="domain" description="DUF1737" evidence="1">
    <location>
        <begin position="6"/>
        <end position="57"/>
    </location>
</feature>
<dbReference type="Pfam" id="PF08410">
    <property type="entry name" value="DUF1737"/>
    <property type="match status" value="1"/>
</dbReference>
<sequence>MARQTTLYRYLTGPDDASFCHRVSEALSRGWVLYGHPSLTFDAAQGRVICGQAIIKDIDGAYAPDLKLSEQ</sequence>